<feature type="domain" description="RelA/SpoT" evidence="1">
    <location>
        <begin position="49"/>
        <end position="167"/>
    </location>
</feature>
<dbReference type="EMBL" id="AAOE01000006">
    <property type="protein sequence ID" value="EAR10013.1"/>
    <property type="molecule type" value="Genomic_DNA"/>
</dbReference>
<dbReference type="PANTHER" id="PTHR47837">
    <property type="entry name" value="GTP PYROPHOSPHOKINASE YJBM"/>
    <property type="match status" value="1"/>
</dbReference>
<dbReference type="HOGENOM" id="CLU_061357_0_0_6"/>
<dbReference type="STRING" id="314283.MED297_07991"/>
<reference evidence="2 3" key="1">
    <citation type="submission" date="2006-02" db="EMBL/GenBank/DDBJ databases">
        <authorList>
            <person name="Pinhassi J."/>
            <person name="Pedros-Alio C."/>
            <person name="Ferriera S."/>
            <person name="Johnson J."/>
            <person name="Kravitz S."/>
            <person name="Halpern A."/>
            <person name="Remington K."/>
            <person name="Beeson K."/>
            <person name="Tran B."/>
            <person name="Rogers Y.-H."/>
            <person name="Friedman R."/>
            <person name="Venter J.C."/>
        </authorList>
    </citation>
    <scope>NUCLEOTIDE SEQUENCE [LARGE SCALE GENOMIC DNA]</scope>
    <source>
        <strain evidence="2 3">MED297</strain>
    </source>
</reference>
<dbReference type="InterPro" id="IPR052366">
    <property type="entry name" value="GTP_Pyrophosphokinase"/>
</dbReference>
<dbReference type="CDD" id="cd05399">
    <property type="entry name" value="NT_Rel-Spo_like"/>
    <property type="match status" value="1"/>
</dbReference>
<dbReference type="Pfam" id="PF04607">
    <property type="entry name" value="RelA_SpoT"/>
    <property type="match status" value="1"/>
</dbReference>
<dbReference type="Proteomes" id="UP000005953">
    <property type="component" value="Unassembled WGS sequence"/>
</dbReference>
<comment type="caution">
    <text evidence="2">The sequence shown here is derived from an EMBL/GenBank/DDBJ whole genome shotgun (WGS) entry which is preliminary data.</text>
</comment>
<keyword evidence="3" id="KW-1185">Reference proteome</keyword>
<dbReference type="PANTHER" id="PTHR47837:SF1">
    <property type="entry name" value="GTP PYROPHOSPHOKINASE YJBM"/>
    <property type="match status" value="1"/>
</dbReference>
<protein>
    <recommendedName>
        <fullName evidence="1">RelA/SpoT domain-containing protein</fullName>
    </recommendedName>
</protein>
<evidence type="ECO:0000313" key="3">
    <source>
        <dbReference type="Proteomes" id="UP000005953"/>
    </source>
</evidence>
<sequence length="363" mass="42685">MKDYSTEEIDFAFSALSYWRYSHNTALLKAYNFVGESSKEIDKYSIVAKRLKRKESIIYKLVRFKGMSLRSMNDIAGCRVIISDLKKARRLLRGLKKDEHFQREIGYKINDYIEKPQEDGYRGVHIISKFENDEGKLLNVEIQIRTLLQHYWATSVEIIDILTGQNLKQKKGERKWSHFFQLVSDQFSNMDDIQSFVQLEEVEQKKRYSEFLANLSPPYIEKNWDGLVRIRQLSRDLDVSRRLRAFAASVKVIEEHLKSDERTGYVLVELDVKKNILKTRTFLESESRAAEAKLTEIERREFSRKDFICALVSTNSISGLKEAFPNYFADSTNFITFLKLIEEAAMFVKPNRFVKFMSWLKLP</sequence>
<dbReference type="Gene3D" id="3.30.460.10">
    <property type="entry name" value="Beta Polymerase, domain 2"/>
    <property type="match status" value="1"/>
</dbReference>
<dbReference type="InterPro" id="IPR007685">
    <property type="entry name" value="RelA_SpoT"/>
</dbReference>
<dbReference type="InterPro" id="IPR043519">
    <property type="entry name" value="NT_sf"/>
</dbReference>
<dbReference type="SMART" id="SM00954">
    <property type="entry name" value="RelA_SpoT"/>
    <property type="match status" value="1"/>
</dbReference>
<organism evidence="2 3">
    <name type="scientific">Reinekea blandensis MED297</name>
    <dbReference type="NCBI Taxonomy" id="314283"/>
    <lineage>
        <taxon>Bacteria</taxon>
        <taxon>Pseudomonadati</taxon>
        <taxon>Pseudomonadota</taxon>
        <taxon>Gammaproteobacteria</taxon>
        <taxon>Oceanospirillales</taxon>
        <taxon>Saccharospirillaceae</taxon>
        <taxon>Reinekea</taxon>
    </lineage>
</organism>
<evidence type="ECO:0000259" key="1">
    <source>
        <dbReference type="SMART" id="SM00954"/>
    </source>
</evidence>
<proteinExistence type="predicted"/>
<evidence type="ECO:0000313" key="2">
    <source>
        <dbReference type="EMBL" id="EAR10013.1"/>
    </source>
</evidence>
<name>A4BCT1_9GAMM</name>
<dbReference type="AlphaFoldDB" id="A4BCT1"/>
<dbReference type="GO" id="GO:0015969">
    <property type="term" value="P:guanosine tetraphosphate metabolic process"/>
    <property type="evidence" value="ECO:0007669"/>
    <property type="project" value="InterPro"/>
</dbReference>
<accession>A4BCT1</accession>
<dbReference type="SUPFAM" id="SSF81301">
    <property type="entry name" value="Nucleotidyltransferase"/>
    <property type="match status" value="1"/>
</dbReference>
<gene>
    <name evidence="2" type="ORF">MED297_07991</name>
</gene>